<dbReference type="Pfam" id="PF07693">
    <property type="entry name" value="KAP_NTPase"/>
    <property type="match status" value="1"/>
</dbReference>
<organism evidence="2 3">
    <name type="scientific">Dolichospermum flos-aquae CCAP 1403/13F</name>
    <dbReference type="NCBI Taxonomy" id="315271"/>
    <lineage>
        <taxon>Bacteria</taxon>
        <taxon>Bacillati</taxon>
        <taxon>Cyanobacteriota</taxon>
        <taxon>Cyanophyceae</taxon>
        <taxon>Nostocales</taxon>
        <taxon>Aphanizomenonaceae</taxon>
        <taxon>Dolichospermum</taxon>
    </lineage>
</organism>
<gene>
    <name evidence="2" type="ORF">HGD76_12530</name>
</gene>
<name>A0A6H2BZ75_DOLFA</name>
<sequence length="433" mass="49661">MSNTNFWKPAYQRFKPEEPLATSEELQNFYVPRDNSPVDQLVSLLEMEDDPVKFLLAGHRGGGKTTELRRLEQKLANTHTVIWIDTQTALDRYNIGYAEVVVLIGLQIAQQAIKSNWLFKKDKLLTRLQDALKTVVYQDKGTQTEGLGMPEFIEKAGLILKRGLTREITKTVNVRPKLTEIIDSVNEIIIAAEKENNQKLFIIVDGLDRHDLVTALDMFSSSLLTELSCHIIYAIPIALRYSPNFRQPMESFQKCLDLNNPPVFECDNNLCPTNNPDHIGRQTLVNIINKRLDSLGYDYQGLFTPDALELICEKSGGVIRDLVRLARTACEIGQRKKLKLVDLDIAKEAVQEVRREYNLDDYQYPEIHSVHITGKLTSKTHSLPKKGEFIICDELLQNKLVLGYYNSRQKSWFDINPILIEDLQRWQEANNFL</sequence>
<dbReference type="EMBL" id="CP051206">
    <property type="protein sequence ID" value="QJB44875.1"/>
    <property type="molecule type" value="Genomic_DNA"/>
</dbReference>
<dbReference type="InterPro" id="IPR027417">
    <property type="entry name" value="P-loop_NTPase"/>
</dbReference>
<proteinExistence type="predicted"/>
<dbReference type="RefSeq" id="WP_168695978.1">
    <property type="nucleotide sequence ID" value="NZ_CP051206.1"/>
</dbReference>
<dbReference type="AlphaFoldDB" id="A0A6H2BZ75"/>
<reference evidence="2 3" key="1">
    <citation type="submission" date="2020-04" db="EMBL/GenBank/DDBJ databases">
        <title>Genome-Wide Identification of 5-Methylcytosine Sites in Bacterial Genomes By High-Throughput Sequencing of MspJI Restriction Fragments.</title>
        <authorList>
            <person name="Wu V."/>
        </authorList>
    </citation>
    <scope>NUCLEOTIDE SEQUENCE [LARGE SCALE GENOMIC DNA]</scope>
    <source>
        <strain evidence="2 3">CCAP 1403/13f</strain>
    </source>
</reference>
<dbReference type="Gene3D" id="1.10.8.60">
    <property type="match status" value="1"/>
</dbReference>
<reference evidence="2 3" key="2">
    <citation type="submission" date="2020-04" db="EMBL/GenBank/DDBJ databases">
        <authorList>
            <person name="Fomenkov A."/>
            <person name="Anton B.P."/>
            <person name="Roberts R.J."/>
        </authorList>
    </citation>
    <scope>NUCLEOTIDE SEQUENCE [LARGE SCALE GENOMIC DNA]</scope>
    <source>
        <strain evidence="2 3">CCAP 1403/13f</strain>
    </source>
</reference>
<accession>A0A6H2BZ75</accession>
<evidence type="ECO:0000313" key="3">
    <source>
        <dbReference type="Proteomes" id="UP000502433"/>
    </source>
</evidence>
<dbReference type="Proteomes" id="UP000502433">
    <property type="component" value="Chromosome"/>
</dbReference>
<protein>
    <recommendedName>
        <fullName evidence="1">KAP NTPase domain-containing protein</fullName>
    </recommendedName>
</protein>
<dbReference type="KEGG" id="dfs:HGD76_12530"/>
<dbReference type="InterPro" id="IPR011646">
    <property type="entry name" value="KAP_P-loop"/>
</dbReference>
<dbReference type="SUPFAM" id="SSF52540">
    <property type="entry name" value="P-loop containing nucleoside triphosphate hydrolases"/>
    <property type="match status" value="1"/>
</dbReference>
<evidence type="ECO:0000313" key="2">
    <source>
        <dbReference type="EMBL" id="QJB44875.1"/>
    </source>
</evidence>
<evidence type="ECO:0000259" key="1">
    <source>
        <dbReference type="Pfam" id="PF07693"/>
    </source>
</evidence>
<feature type="domain" description="KAP NTPase" evidence="1">
    <location>
        <begin position="43"/>
        <end position="211"/>
    </location>
</feature>